<dbReference type="AlphaFoldDB" id="F9ZXY3"/>
<name>F9ZXY3_METMM</name>
<dbReference type="Proteomes" id="UP000008888">
    <property type="component" value="Chromosome"/>
</dbReference>
<feature type="domain" description="DUF58" evidence="1">
    <location>
        <begin position="57"/>
        <end position="266"/>
    </location>
</feature>
<proteinExistence type="predicted"/>
<evidence type="ECO:0000259" key="1">
    <source>
        <dbReference type="Pfam" id="PF01882"/>
    </source>
</evidence>
<gene>
    <name evidence="2" type="ordered locus">Metme_0112</name>
</gene>
<accession>F9ZXY3</accession>
<dbReference type="OrthoDB" id="9812729at2"/>
<dbReference type="InterPro" id="IPR002881">
    <property type="entry name" value="DUF58"/>
</dbReference>
<dbReference type="PANTHER" id="PTHR33608">
    <property type="entry name" value="BLL2464 PROTEIN"/>
    <property type="match status" value="1"/>
</dbReference>
<dbReference type="HOGENOM" id="CLU_054927_1_0_6"/>
<reference key="2">
    <citation type="submission" date="2011-05" db="EMBL/GenBank/DDBJ databases">
        <title>Complete genome sequence of the aerobic marine methanotroph Methylomonas methanica MC09.</title>
        <authorList>
            <person name="Boden R."/>
            <person name="Cunliffe M."/>
            <person name="Scanlan J."/>
            <person name="Moussard H."/>
            <person name="Kits K.D."/>
            <person name="Klotz M."/>
            <person name="Jetten M."/>
            <person name="Vuilleumier S."/>
            <person name="Han J."/>
            <person name="Peters L."/>
            <person name="Mikhailova N."/>
            <person name="Teshima H."/>
            <person name="Tapia R."/>
            <person name="Kyrpides N."/>
            <person name="Ivanova N."/>
            <person name="Pagani I."/>
            <person name="Cheng J.-F."/>
            <person name="Goodwin L."/>
            <person name="Han C."/>
            <person name="Hauser L."/>
            <person name="Land M."/>
            <person name="Lapidus A."/>
            <person name="Lucas S."/>
            <person name="Pitluck S."/>
            <person name="Woyke T."/>
            <person name="Stein L.Y."/>
            <person name="Murrell C."/>
        </authorList>
    </citation>
    <scope>NUCLEOTIDE SEQUENCE</scope>
    <source>
        <strain>MC09</strain>
    </source>
</reference>
<dbReference type="KEGG" id="mmt:Metme_0112"/>
<reference evidence="2 3" key="1">
    <citation type="journal article" date="2011" name="J. Bacteriol.">
        <title>Complete Genome Sequence of the Aerobic Marine Methanotroph Methylomonas methanica MC09.</title>
        <authorList>
            <person name="Boden R."/>
            <person name="Cunliffe M."/>
            <person name="Scanlan J."/>
            <person name="Moussard H."/>
            <person name="Kits K.D."/>
            <person name="Klotz M.G."/>
            <person name="Jetten M.S."/>
            <person name="Vuilleumier S."/>
            <person name="Han J."/>
            <person name="Peters L."/>
            <person name="Mikhailova N."/>
            <person name="Teshima H."/>
            <person name="Tapia R."/>
            <person name="Kyrpides N."/>
            <person name="Ivanova N."/>
            <person name="Pagani I."/>
            <person name="Cheng J.F."/>
            <person name="Goodwin L."/>
            <person name="Han C."/>
            <person name="Hauser L."/>
            <person name="Land M.L."/>
            <person name="Lapidus A."/>
            <person name="Lucas S."/>
            <person name="Pitluck S."/>
            <person name="Woyke T."/>
            <person name="Stein L."/>
            <person name="Murrell J.C."/>
        </authorList>
    </citation>
    <scope>NUCLEOTIDE SEQUENCE [LARGE SCALE GENOMIC DNA]</scope>
    <source>
        <strain evidence="2 3">MC09</strain>
    </source>
</reference>
<sequence length="303" mass="34204">MSPSPSPENERIAVSLKTLVDLAKPAATLKLRPKRIRAAQSGNYLSHFKGRGMAFAETRLYQPGDDVRRMDWRVTARTDKPHSKVFCEERERPLFISVDYRPSMAFATRGVFKSVQAAKLAALLAWAAQQQGDRIGGQIFSDAGCLELKPRSGKAALLRFFNALVYPVYPGNGGGTLTEALARLQHHAHPGSRIYVISDFRGLNPLAENHLALIARHCEVILLHIFDPLESQLPEKGRYRFTDKIRDIVLDTGEVKQRHDYHQRFQSRHMHLKTLCQKLRMTLLPCCTNQSPIEVLNLNSSRA</sequence>
<dbReference type="STRING" id="857087.Metme_0112"/>
<organism evidence="2 3">
    <name type="scientific">Methylomonas methanica (strain DSM 25384 / MC09)</name>
    <dbReference type="NCBI Taxonomy" id="857087"/>
    <lineage>
        <taxon>Bacteria</taxon>
        <taxon>Pseudomonadati</taxon>
        <taxon>Pseudomonadota</taxon>
        <taxon>Gammaproteobacteria</taxon>
        <taxon>Methylococcales</taxon>
        <taxon>Methylococcaceae</taxon>
        <taxon>Methylomonas</taxon>
    </lineage>
</organism>
<dbReference type="EMBL" id="CP002738">
    <property type="protein sequence ID" value="AEF98562.1"/>
    <property type="molecule type" value="Genomic_DNA"/>
</dbReference>
<evidence type="ECO:0000313" key="3">
    <source>
        <dbReference type="Proteomes" id="UP000008888"/>
    </source>
</evidence>
<dbReference type="eggNOG" id="COG1721">
    <property type="taxonomic scope" value="Bacteria"/>
</dbReference>
<dbReference type="Pfam" id="PF01882">
    <property type="entry name" value="DUF58"/>
    <property type="match status" value="1"/>
</dbReference>
<dbReference type="PANTHER" id="PTHR33608:SF12">
    <property type="entry name" value="DUF58 DOMAIN-CONTAINING PROTEIN"/>
    <property type="match status" value="1"/>
</dbReference>
<evidence type="ECO:0000313" key="2">
    <source>
        <dbReference type="EMBL" id="AEF98562.1"/>
    </source>
</evidence>
<dbReference type="SUPFAM" id="SSF53300">
    <property type="entry name" value="vWA-like"/>
    <property type="match status" value="1"/>
</dbReference>
<keyword evidence="3" id="KW-1185">Reference proteome</keyword>
<dbReference type="RefSeq" id="WP_013816835.1">
    <property type="nucleotide sequence ID" value="NC_015572.1"/>
</dbReference>
<reference evidence="3" key="3">
    <citation type="submission" date="2011-05" db="EMBL/GenBank/DDBJ databases">
        <title>Complete sequence of Methylomonas methanica MC09.</title>
        <authorList>
            <consortium name="US DOE Joint Genome Institute"/>
            <person name="Lucas S."/>
            <person name="Han J."/>
            <person name="Lapidus A."/>
            <person name="Cheng J.-F."/>
            <person name="Goodwin L."/>
            <person name="Pitluck S."/>
            <person name="Peters L."/>
            <person name="Mikhailova N."/>
            <person name="Teshima H."/>
            <person name="Han C."/>
            <person name="Tapia R."/>
            <person name="Land M."/>
            <person name="Hauser L."/>
            <person name="Kyrpides N."/>
            <person name="Ivanova N."/>
            <person name="Pagani I."/>
            <person name="Stein L."/>
            <person name="Woyke T."/>
        </authorList>
    </citation>
    <scope>NUCLEOTIDE SEQUENCE [LARGE SCALE GENOMIC DNA]</scope>
    <source>
        <strain evidence="3">MC09</strain>
    </source>
</reference>
<protein>
    <recommendedName>
        <fullName evidence="1">DUF58 domain-containing protein</fullName>
    </recommendedName>
</protein>
<dbReference type="InterPro" id="IPR036465">
    <property type="entry name" value="vWFA_dom_sf"/>
</dbReference>